<name>A0A2H0TD58_9BACT</name>
<dbReference type="InterPro" id="IPR013849">
    <property type="entry name" value="DNA_helicase_Holl-junc_RuvA_I"/>
</dbReference>
<dbReference type="GO" id="GO:0048476">
    <property type="term" value="C:Holliday junction resolvase complex"/>
    <property type="evidence" value="ECO:0007669"/>
    <property type="project" value="UniProtKB-UniRule"/>
</dbReference>
<feature type="domain" description="DNA helicase Holliday junction RuvA type" evidence="7">
    <location>
        <begin position="1"/>
        <end position="62"/>
    </location>
</feature>
<dbReference type="Gene3D" id="1.10.150.20">
    <property type="entry name" value="5' to 3' exonuclease, C-terminal subdomain"/>
    <property type="match status" value="1"/>
</dbReference>
<dbReference type="GO" id="GO:0006310">
    <property type="term" value="P:DNA recombination"/>
    <property type="evidence" value="ECO:0007669"/>
    <property type="project" value="UniProtKB-UniRule"/>
</dbReference>
<keyword evidence="1 6" id="KW-0963">Cytoplasm</keyword>
<sequence>MIALLSGKIISKDERQVVVDVNGVGYRVFTPTSTLEALPKIGEGIILFTYLAVREDALDLYGFLTKREEEFFGLLITVSGIGPKSALNVLSSASVDQLEEAIISGSDDVLNRVAGIGKKTSGRIVLELKTKIKRIAKEFGVAGVVEGIEVLDALSALGFSIKEAREAVQNLPPDTEGVGDKVKEALKLLSKPTRK</sequence>
<dbReference type="InterPro" id="IPR000085">
    <property type="entry name" value="RuvA"/>
</dbReference>
<comment type="subunit">
    <text evidence="6">Homotetramer. Forms an RuvA(8)-RuvB(12)-Holliday junction (HJ) complex. HJ DNA is sandwiched between 2 RuvA tetramers; dsDNA enters through RuvA and exits via RuvB. An RuvB hexamer assembles on each DNA strand where it exits the tetramer. Each RuvB hexamer is contacted by two RuvA subunits (via domain III) on 2 adjacent RuvB subunits; this complex drives branch migration. In the full resolvosome a probable DNA-RuvA(4)-RuvB(12)-RuvC(2) complex forms which resolves the HJ.</text>
</comment>
<proteinExistence type="inferred from homology"/>
<gene>
    <name evidence="6 9" type="primary">ruvA</name>
    <name evidence="9" type="ORF">COU49_01650</name>
</gene>
<keyword evidence="3 6" id="KW-0238">DNA-binding</keyword>
<comment type="subcellular location">
    <subcellularLocation>
        <location evidence="6">Cytoplasm</location>
    </subcellularLocation>
</comment>
<dbReference type="InterPro" id="IPR012340">
    <property type="entry name" value="NA-bd_OB-fold"/>
</dbReference>
<evidence type="ECO:0000256" key="3">
    <source>
        <dbReference type="ARBA" id="ARBA00023125"/>
    </source>
</evidence>
<dbReference type="CDD" id="cd14332">
    <property type="entry name" value="UBA_RuvA_C"/>
    <property type="match status" value="1"/>
</dbReference>
<evidence type="ECO:0000256" key="4">
    <source>
        <dbReference type="ARBA" id="ARBA00023172"/>
    </source>
</evidence>
<protein>
    <recommendedName>
        <fullName evidence="6">Holliday junction branch migration complex subunit RuvA</fullName>
    </recommendedName>
</protein>
<evidence type="ECO:0000256" key="2">
    <source>
        <dbReference type="ARBA" id="ARBA00022763"/>
    </source>
</evidence>
<dbReference type="InterPro" id="IPR036267">
    <property type="entry name" value="RuvA_C_sf"/>
</dbReference>
<dbReference type="SUPFAM" id="SSF46929">
    <property type="entry name" value="DNA helicase RuvA subunit, C-terminal domain"/>
    <property type="match status" value="1"/>
</dbReference>
<dbReference type="Pfam" id="PF01330">
    <property type="entry name" value="RuvA_N"/>
    <property type="match status" value="1"/>
</dbReference>
<reference evidence="10" key="1">
    <citation type="submission" date="2017-09" db="EMBL/GenBank/DDBJ databases">
        <title>Depth-based differentiation of microbial function through sediment-hosted aquifers and enrichment of novel symbionts in the deep terrestrial subsurface.</title>
        <authorList>
            <person name="Probst A.J."/>
            <person name="Ladd B."/>
            <person name="Jarett J.K."/>
            <person name="Geller-Mcgrath D.E."/>
            <person name="Sieber C.M.K."/>
            <person name="Emerson J.B."/>
            <person name="Anantharaman K."/>
            <person name="Thomas B.C."/>
            <person name="Malmstrom R."/>
            <person name="Stieglmeier M."/>
            <person name="Klingl A."/>
            <person name="Woyke T."/>
            <person name="Ryan C.M."/>
            <person name="Banfield J.F."/>
        </authorList>
    </citation>
    <scope>NUCLEOTIDE SEQUENCE [LARGE SCALE GENOMIC DNA]</scope>
</reference>
<dbReference type="NCBIfam" id="TIGR00084">
    <property type="entry name" value="ruvA"/>
    <property type="match status" value="1"/>
</dbReference>
<dbReference type="AlphaFoldDB" id="A0A2H0TD58"/>
<dbReference type="GO" id="GO:0009379">
    <property type="term" value="C:Holliday junction helicase complex"/>
    <property type="evidence" value="ECO:0007669"/>
    <property type="project" value="InterPro"/>
</dbReference>
<feature type="region of interest" description="Domain I" evidence="6">
    <location>
        <begin position="1"/>
        <end position="64"/>
    </location>
</feature>
<dbReference type="Pfam" id="PF14520">
    <property type="entry name" value="HHH_5"/>
    <property type="match status" value="1"/>
</dbReference>
<feature type="domain" description="Holliday junction DNA helicase RuvA C-terminal" evidence="8">
    <location>
        <begin position="149"/>
        <end position="190"/>
    </location>
</feature>
<keyword evidence="5 6" id="KW-0234">DNA repair</keyword>
<dbReference type="GO" id="GO:0005524">
    <property type="term" value="F:ATP binding"/>
    <property type="evidence" value="ECO:0007669"/>
    <property type="project" value="InterPro"/>
</dbReference>
<comment type="domain">
    <text evidence="6">Has three domains with a flexible linker between the domains II and III and assumes an 'L' shape. Domain III is highly mobile and contacts RuvB.</text>
</comment>
<evidence type="ECO:0000313" key="9">
    <source>
        <dbReference type="EMBL" id="PIR68324.1"/>
    </source>
</evidence>
<comment type="similarity">
    <text evidence="6">Belongs to the RuvA family.</text>
</comment>
<dbReference type="Pfam" id="PF07499">
    <property type="entry name" value="RuvA_C"/>
    <property type="match status" value="1"/>
</dbReference>
<accession>A0A2H0TD58</accession>
<comment type="caution">
    <text evidence="9">The sequence shown here is derived from an EMBL/GenBank/DDBJ whole genome shotgun (WGS) entry which is preliminary data.</text>
</comment>
<keyword evidence="2 6" id="KW-0227">DNA damage</keyword>
<feature type="region of interest" description="Domain III" evidence="6">
    <location>
        <begin position="149"/>
        <end position="195"/>
    </location>
</feature>
<dbReference type="SUPFAM" id="SSF50249">
    <property type="entry name" value="Nucleic acid-binding proteins"/>
    <property type="match status" value="1"/>
</dbReference>
<dbReference type="SUPFAM" id="SSF47781">
    <property type="entry name" value="RuvA domain 2-like"/>
    <property type="match status" value="1"/>
</dbReference>
<comment type="caution">
    <text evidence="6">Lacks conserved residue(s) required for the propagation of feature annotation.</text>
</comment>
<evidence type="ECO:0000256" key="5">
    <source>
        <dbReference type="ARBA" id="ARBA00023204"/>
    </source>
</evidence>
<evidence type="ECO:0000259" key="7">
    <source>
        <dbReference type="Pfam" id="PF01330"/>
    </source>
</evidence>
<dbReference type="EMBL" id="PFCQ01000010">
    <property type="protein sequence ID" value="PIR68324.1"/>
    <property type="molecule type" value="Genomic_DNA"/>
</dbReference>
<evidence type="ECO:0000259" key="8">
    <source>
        <dbReference type="Pfam" id="PF07499"/>
    </source>
</evidence>
<evidence type="ECO:0000313" key="10">
    <source>
        <dbReference type="Proteomes" id="UP000230094"/>
    </source>
</evidence>
<dbReference type="GO" id="GO:0000400">
    <property type="term" value="F:four-way junction DNA binding"/>
    <property type="evidence" value="ECO:0007669"/>
    <property type="project" value="UniProtKB-UniRule"/>
</dbReference>
<dbReference type="GO" id="GO:0009378">
    <property type="term" value="F:four-way junction helicase activity"/>
    <property type="evidence" value="ECO:0007669"/>
    <property type="project" value="InterPro"/>
</dbReference>
<comment type="function">
    <text evidence="6">The RuvA-RuvB-RuvC complex processes Holliday junction (HJ) DNA during genetic recombination and DNA repair, while the RuvA-RuvB complex plays an important role in the rescue of blocked DNA replication forks via replication fork reversal (RFR). RuvA specifically binds to HJ cruciform DNA, conferring on it an open structure. The RuvB hexamer acts as an ATP-dependent pump, pulling dsDNA into and through the RuvAB complex. HJ branch migration allows RuvC to scan DNA until it finds its consensus sequence, where it cleaves and resolves the cruciform DNA.</text>
</comment>
<dbReference type="InterPro" id="IPR010994">
    <property type="entry name" value="RuvA_2-like"/>
</dbReference>
<evidence type="ECO:0000256" key="1">
    <source>
        <dbReference type="ARBA" id="ARBA00022490"/>
    </source>
</evidence>
<keyword evidence="4 6" id="KW-0233">DNA recombination</keyword>
<dbReference type="GO" id="GO:0006281">
    <property type="term" value="P:DNA repair"/>
    <property type="evidence" value="ECO:0007669"/>
    <property type="project" value="UniProtKB-UniRule"/>
</dbReference>
<dbReference type="Proteomes" id="UP000230094">
    <property type="component" value="Unassembled WGS sequence"/>
</dbReference>
<dbReference type="HAMAP" id="MF_00031">
    <property type="entry name" value="DNA_HJ_migration_RuvA"/>
    <property type="match status" value="1"/>
</dbReference>
<dbReference type="Gene3D" id="2.40.50.140">
    <property type="entry name" value="Nucleic acid-binding proteins"/>
    <property type="match status" value="1"/>
</dbReference>
<dbReference type="InterPro" id="IPR011114">
    <property type="entry name" value="RuvA_C"/>
</dbReference>
<dbReference type="GO" id="GO:0005737">
    <property type="term" value="C:cytoplasm"/>
    <property type="evidence" value="ECO:0007669"/>
    <property type="project" value="UniProtKB-SubCell"/>
</dbReference>
<organism evidence="9 10">
    <name type="scientific">Candidatus Nomurabacteria bacterium CG10_big_fil_rev_8_21_14_0_10_35_16</name>
    <dbReference type="NCBI Taxonomy" id="1974731"/>
    <lineage>
        <taxon>Bacteria</taxon>
        <taxon>Candidatus Nomuraibacteriota</taxon>
    </lineage>
</organism>
<evidence type="ECO:0000256" key="6">
    <source>
        <dbReference type="HAMAP-Rule" id="MF_00031"/>
    </source>
</evidence>